<dbReference type="PANTHER" id="PTHR10678">
    <property type="entry name" value="26S PROTEASOME NON-ATPASE REGULATORY SUBUNIT 11/COP9 SIGNALOSOME COMPLEX SUBUNIT 2"/>
    <property type="match status" value="1"/>
</dbReference>
<dbReference type="InterPro" id="IPR050871">
    <property type="entry name" value="26S_Proteasome/COP9_Components"/>
</dbReference>
<organism evidence="1 2">
    <name type="scientific">Smittium culicis</name>
    <dbReference type="NCBI Taxonomy" id="133412"/>
    <lineage>
        <taxon>Eukaryota</taxon>
        <taxon>Fungi</taxon>
        <taxon>Fungi incertae sedis</taxon>
        <taxon>Zoopagomycota</taxon>
        <taxon>Kickxellomycotina</taxon>
        <taxon>Harpellomycetes</taxon>
        <taxon>Harpellales</taxon>
        <taxon>Legeriomycetaceae</taxon>
        <taxon>Smittium</taxon>
    </lineage>
</organism>
<dbReference type="EMBL" id="LSSM01001051">
    <property type="protein sequence ID" value="OMJ27365.1"/>
    <property type="molecule type" value="Genomic_DNA"/>
</dbReference>
<comment type="caution">
    <text evidence="1">The sequence shown here is derived from an EMBL/GenBank/DDBJ whole genome shotgun (WGS) entry which is preliminary data.</text>
</comment>
<dbReference type="AlphaFoldDB" id="A0A1R1YKP3"/>
<dbReference type="Gene3D" id="1.25.40.570">
    <property type="match status" value="1"/>
</dbReference>
<sequence>MLKSTINNGNSGSLIKGNTLDSNKSSLLFEIYAIELEIYTALESNKDLERIYLNCLSIKTAVPHPKLMGLVRETGGKIYMKKSKRNYISRYSLIS</sequence>
<protein>
    <submittedName>
        <fullName evidence="1">COP9 signalosome complex subunit 2</fullName>
    </submittedName>
</protein>
<dbReference type="Proteomes" id="UP000187429">
    <property type="component" value="Unassembled WGS sequence"/>
</dbReference>
<evidence type="ECO:0000313" key="1">
    <source>
        <dbReference type="EMBL" id="OMJ27365.1"/>
    </source>
</evidence>
<keyword evidence="2" id="KW-1185">Reference proteome</keyword>
<reference evidence="2" key="1">
    <citation type="submission" date="2017-01" db="EMBL/GenBank/DDBJ databases">
        <authorList>
            <person name="Wang Y."/>
            <person name="White M."/>
            <person name="Kvist S."/>
            <person name="Moncalvo J.-M."/>
        </authorList>
    </citation>
    <scope>NUCLEOTIDE SEQUENCE [LARGE SCALE GENOMIC DNA]</scope>
    <source>
        <strain evidence="2">ID-206-W2</strain>
    </source>
</reference>
<dbReference type="OrthoDB" id="194139at2759"/>
<name>A0A1R1YKP3_9FUNG</name>
<gene>
    <name evidence="1" type="ORF">AYI69_g3206</name>
</gene>
<evidence type="ECO:0000313" key="2">
    <source>
        <dbReference type="Proteomes" id="UP000187429"/>
    </source>
</evidence>
<proteinExistence type="predicted"/>
<accession>A0A1R1YKP3</accession>